<dbReference type="STRING" id="44742.AXF13_06685"/>
<evidence type="ECO:0000313" key="3">
    <source>
        <dbReference type="Proteomes" id="UP000069241"/>
    </source>
</evidence>
<name>A0A0X8JJJ4_9BACT</name>
<dbReference type="KEGG" id="dfi:AXF13_06685"/>
<proteinExistence type="predicted"/>
<dbReference type="Proteomes" id="UP000069241">
    <property type="component" value="Chromosome"/>
</dbReference>
<dbReference type="Pfam" id="PF07030">
    <property type="entry name" value="Phage_Mu_Gp36"/>
    <property type="match status" value="1"/>
</dbReference>
<dbReference type="EMBL" id="CP014229">
    <property type="protein sequence ID" value="AMD89822.1"/>
    <property type="molecule type" value="Genomic_DNA"/>
</dbReference>
<evidence type="ECO:0000256" key="1">
    <source>
        <dbReference type="SAM" id="MobiDB-lite"/>
    </source>
</evidence>
<sequence length="138" mass="14574">MYATVEDVRNRYGKELFALAGKTEAGDLDEAAVTRALEEASSEIDITLSARYAVPVSPAPSVLRRVCVDLAVAALPRNGSSEASLYERRGREARALLQSIAAGDVSLGADTPPAPAQGSGGMAYSFPASDFRQKLDEL</sequence>
<reference evidence="3" key="1">
    <citation type="submission" date="2016-02" db="EMBL/GenBank/DDBJ databases">
        <authorList>
            <person name="Holder M.E."/>
            <person name="Ajami N.J."/>
            <person name="Petrosino J.F."/>
        </authorList>
    </citation>
    <scope>NUCLEOTIDE SEQUENCE [LARGE SCALE GENOMIC DNA]</scope>
    <source>
        <strain evidence="3">CCUG 45958</strain>
    </source>
</reference>
<evidence type="ECO:0008006" key="4">
    <source>
        <dbReference type="Google" id="ProtNLM"/>
    </source>
</evidence>
<accession>A0A0X8JJJ4</accession>
<organism evidence="2 3">
    <name type="scientific">Desulfovibrio fairfieldensis</name>
    <dbReference type="NCBI Taxonomy" id="44742"/>
    <lineage>
        <taxon>Bacteria</taxon>
        <taxon>Pseudomonadati</taxon>
        <taxon>Thermodesulfobacteriota</taxon>
        <taxon>Desulfovibrionia</taxon>
        <taxon>Desulfovibrionales</taxon>
        <taxon>Desulfovibrionaceae</taxon>
        <taxon>Desulfovibrio</taxon>
    </lineage>
</organism>
<dbReference type="RefSeq" id="WP_062252136.1">
    <property type="nucleotide sequence ID" value="NZ_CP014229.1"/>
</dbReference>
<evidence type="ECO:0000313" key="2">
    <source>
        <dbReference type="EMBL" id="AMD89822.1"/>
    </source>
</evidence>
<dbReference type="InterPro" id="IPR009752">
    <property type="entry name" value="Phage_Mu_GpJ"/>
</dbReference>
<feature type="region of interest" description="Disordered" evidence="1">
    <location>
        <begin position="105"/>
        <end position="126"/>
    </location>
</feature>
<dbReference type="AlphaFoldDB" id="A0A0X8JJJ4"/>
<gene>
    <name evidence="2" type="ORF">AXF13_06685</name>
</gene>
<protein>
    <recommendedName>
        <fullName evidence="4">DUF1320 domain-containing protein</fullName>
    </recommendedName>
</protein>
<keyword evidence="3" id="KW-1185">Reference proteome</keyword>